<sequence length="362" mass="39034">MCGPLACVSDVCACCEAWWAGRSAQSAHRSCGCERDGGLHRVLNASVLGVAFLLPLFGGRRLHARQVLCTGWPAEVGLGKATVTSVAIRVSWRFEVLVEFSARSHREDVAWSGGNAEGTPVFAFFAKVFACEGDSLGCRDLVATARSVALEFLLQRLSGSRFDGVPGGASALVTFMKCVAHEMGMFYVVIMSCVCACCEAWWAGRWAQSAHRSCGCERDGGLRRVLNASVLGVAFLLPLFGERRLHARQVLCAGWPTEVGLGKVTVTSVAIRAEKALLGQGGSCCKVSWRFEVLVEFSARSHREDVAWSEGNAEGTPVFAFFVKISMAAFPFVCGAFPLIDRVPVLGINSAQNYTIDIYSKQ</sequence>
<proteinExistence type="predicted"/>
<reference evidence="1" key="1">
    <citation type="submission" date="2017-07" db="EMBL/GenBank/DDBJ databases">
        <title>Taro Niue Genome Assembly and Annotation.</title>
        <authorList>
            <person name="Atibalentja N."/>
            <person name="Keating K."/>
            <person name="Fields C.J."/>
        </authorList>
    </citation>
    <scope>NUCLEOTIDE SEQUENCE</scope>
    <source>
        <strain evidence="1">Niue_2</strain>
        <tissue evidence="1">Leaf</tissue>
    </source>
</reference>
<name>A0A843V4H1_COLES</name>
<comment type="caution">
    <text evidence="1">The sequence shown here is derived from an EMBL/GenBank/DDBJ whole genome shotgun (WGS) entry which is preliminary data.</text>
</comment>
<gene>
    <name evidence="1" type="ORF">Taro_025835</name>
</gene>
<keyword evidence="2" id="KW-1185">Reference proteome</keyword>
<evidence type="ECO:0000313" key="2">
    <source>
        <dbReference type="Proteomes" id="UP000652761"/>
    </source>
</evidence>
<accession>A0A843V4H1</accession>
<dbReference type="Proteomes" id="UP000652761">
    <property type="component" value="Unassembled WGS sequence"/>
</dbReference>
<dbReference type="EMBL" id="NMUH01001528">
    <property type="protein sequence ID" value="MQL93192.1"/>
    <property type="molecule type" value="Genomic_DNA"/>
</dbReference>
<dbReference type="AlphaFoldDB" id="A0A843V4H1"/>
<organism evidence="1 2">
    <name type="scientific">Colocasia esculenta</name>
    <name type="common">Wild taro</name>
    <name type="synonym">Arum esculentum</name>
    <dbReference type="NCBI Taxonomy" id="4460"/>
    <lineage>
        <taxon>Eukaryota</taxon>
        <taxon>Viridiplantae</taxon>
        <taxon>Streptophyta</taxon>
        <taxon>Embryophyta</taxon>
        <taxon>Tracheophyta</taxon>
        <taxon>Spermatophyta</taxon>
        <taxon>Magnoliopsida</taxon>
        <taxon>Liliopsida</taxon>
        <taxon>Araceae</taxon>
        <taxon>Aroideae</taxon>
        <taxon>Colocasieae</taxon>
        <taxon>Colocasia</taxon>
    </lineage>
</organism>
<evidence type="ECO:0000313" key="1">
    <source>
        <dbReference type="EMBL" id="MQL93192.1"/>
    </source>
</evidence>
<protein>
    <submittedName>
        <fullName evidence="1">Uncharacterized protein</fullName>
    </submittedName>
</protein>